<accession>A0A9P7J343</accession>
<dbReference type="GeneID" id="64625445"/>
<dbReference type="EMBL" id="JABBWG010000030">
    <property type="protein sequence ID" value="KAG1811239.1"/>
    <property type="molecule type" value="Genomic_DNA"/>
</dbReference>
<comment type="caution">
    <text evidence="1">The sequence shown here is derived from an EMBL/GenBank/DDBJ whole genome shotgun (WGS) entry which is preliminary data.</text>
</comment>
<sequence length="87" mass="9784">MGLLSCHVAEHFQHSHTTMQKYFKRILLALSLAPFYNKFVFLPQEDMPIPVEISGNPKLFPHFEGALGAMDGTHIACCPSVEERQLA</sequence>
<dbReference type="OrthoDB" id="2649332at2759"/>
<keyword evidence="3" id="KW-1185">Reference proteome</keyword>
<reference evidence="1" key="1">
    <citation type="journal article" date="2020" name="New Phytol.">
        <title>Comparative genomics reveals dynamic genome evolution in host specialist ectomycorrhizal fungi.</title>
        <authorList>
            <person name="Lofgren L.A."/>
            <person name="Nguyen N.H."/>
            <person name="Vilgalys R."/>
            <person name="Ruytinx J."/>
            <person name="Liao H.L."/>
            <person name="Branco S."/>
            <person name="Kuo A."/>
            <person name="LaButti K."/>
            <person name="Lipzen A."/>
            <person name="Andreopoulos W."/>
            <person name="Pangilinan J."/>
            <person name="Riley R."/>
            <person name="Hundley H."/>
            <person name="Na H."/>
            <person name="Barry K."/>
            <person name="Grigoriev I.V."/>
            <person name="Stajich J.E."/>
            <person name="Kennedy P.G."/>
        </authorList>
    </citation>
    <scope>NUCLEOTIDE SEQUENCE</scope>
    <source>
        <strain evidence="1">MN1</strain>
    </source>
</reference>
<name>A0A9P7J343_9AGAM</name>
<dbReference type="AlphaFoldDB" id="A0A9P7J343"/>
<gene>
    <name evidence="2" type="ORF">BJ212DRAFT_1278343</name>
    <name evidence="1" type="ORF">BJ212DRAFT_1287561</name>
</gene>
<dbReference type="RefSeq" id="XP_041189899.1">
    <property type="nucleotide sequence ID" value="XM_041331428.1"/>
</dbReference>
<evidence type="ECO:0000313" key="2">
    <source>
        <dbReference type="EMBL" id="KAG1811239.1"/>
    </source>
</evidence>
<proteinExistence type="predicted"/>
<dbReference type="Proteomes" id="UP000807769">
    <property type="component" value="Unassembled WGS sequence"/>
</dbReference>
<evidence type="ECO:0000313" key="1">
    <source>
        <dbReference type="EMBL" id="KAG1800077.1"/>
    </source>
</evidence>
<organism evidence="1 3">
    <name type="scientific">Suillus subaureus</name>
    <dbReference type="NCBI Taxonomy" id="48587"/>
    <lineage>
        <taxon>Eukaryota</taxon>
        <taxon>Fungi</taxon>
        <taxon>Dikarya</taxon>
        <taxon>Basidiomycota</taxon>
        <taxon>Agaricomycotina</taxon>
        <taxon>Agaricomycetes</taxon>
        <taxon>Agaricomycetidae</taxon>
        <taxon>Boletales</taxon>
        <taxon>Suillineae</taxon>
        <taxon>Suillaceae</taxon>
        <taxon>Suillus</taxon>
    </lineage>
</organism>
<evidence type="ECO:0000313" key="3">
    <source>
        <dbReference type="Proteomes" id="UP000807769"/>
    </source>
</evidence>
<protein>
    <recommendedName>
        <fullName evidence="4">DDE Tnp4 domain-containing protein</fullName>
    </recommendedName>
</protein>
<dbReference type="EMBL" id="JABBWG010000122">
    <property type="protein sequence ID" value="KAG1800077.1"/>
    <property type="molecule type" value="Genomic_DNA"/>
</dbReference>
<evidence type="ECO:0008006" key="4">
    <source>
        <dbReference type="Google" id="ProtNLM"/>
    </source>
</evidence>